<organism evidence="2 3">
    <name type="scientific">Chryseolinea serpens</name>
    <dbReference type="NCBI Taxonomy" id="947013"/>
    <lineage>
        <taxon>Bacteria</taxon>
        <taxon>Pseudomonadati</taxon>
        <taxon>Bacteroidota</taxon>
        <taxon>Cytophagia</taxon>
        <taxon>Cytophagales</taxon>
        <taxon>Fulvivirgaceae</taxon>
        <taxon>Chryseolinea</taxon>
    </lineage>
</organism>
<keyword evidence="3" id="KW-1185">Reference proteome</keyword>
<evidence type="ECO:0000256" key="1">
    <source>
        <dbReference type="SAM" id="Phobius"/>
    </source>
</evidence>
<proteinExistence type="predicted"/>
<gene>
    <name evidence="2" type="ORF">SAMN04488109_1438</name>
</gene>
<reference evidence="2 3" key="1">
    <citation type="submission" date="2016-11" db="EMBL/GenBank/DDBJ databases">
        <authorList>
            <person name="Jaros S."/>
            <person name="Januszkiewicz K."/>
            <person name="Wedrychowicz H."/>
        </authorList>
    </citation>
    <scope>NUCLEOTIDE SEQUENCE [LARGE SCALE GENOMIC DNA]</scope>
    <source>
        <strain evidence="2 3">DSM 24574</strain>
    </source>
</reference>
<feature type="transmembrane region" description="Helical" evidence="1">
    <location>
        <begin position="211"/>
        <end position="231"/>
    </location>
</feature>
<feature type="transmembrane region" description="Helical" evidence="1">
    <location>
        <begin position="167"/>
        <end position="191"/>
    </location>
</feature>
<dbReference type="AlphaFoldDB" id="A0A1M5LWR4"/>
<feature type="transmembrane region" description="Helical" evidence="1">
    <location>
        <begin position="74"/>
        <end position="95"/>
    </location>
</feature>
<keyword evidence="1" id="KW-0812">Transmembrane</keyword>
<feature type="transmembrane region" description="Helical" evidence="1">
    <location>
        <begin position="48"/>
        <end position="68"/>
    </location>
</feature>
<dbReference type="Proteomes" id="UP000184212">
    <property type="component" value="Unassembled WGS sequence"/>
</dbReference>
<evidence type="ECO:0000313" key="2">
    <source>
        <dbReference type="EMBL" id="SHG69465.1"/>
    </source>
</evidence>
<dbReference type="STRING" id="947013.SAMN04488109_1438"/>
<dbReference type="OrthoDB" id="675847at2"/>
<keyword evidence="1" id="KW-0472">Membrane</keyword>
<keyword evidence="1" id="KW-1133">Transmembrane helix</keyword>
<dbReference type="EMBL" id="FQWQ01000001">
    <property type="protein sequence ID" value="SHG69465.1"/>
    <property type="molecule type" value="Genomic_DNA"/>
</dbReference>
<dbReference type="RefSeq" id="WP_073132289.1">
    <property type="nucleotide sequence ID" value="NZ_FQWQ01000001.1"/>
</dbReference>
<accession>A0A1M5LWR4</accession>
<protein>
    <submittedName>
        <fullName evidence="2">Uncharacterized protein</fullName>
    </submittedName>
</protein>
<sequence>MKTSYLFTQLGFAAVTLATWYFFFKIFRQSLHATPFPEERKKRLFRNTLLALVGWTVVVSGLSLSGVLSDFSALPPRFTIVLVVPLVTVILVVRTETVKILLQHTDPAAIIVLQSFRIAVEVLLWLLFVQNLAPVQMTFEGRNLDVLSGLTALPVAWLASRKQLSHFWLVVWNLACLGLLINIVATALLSMPTPLRVFMNEPGSVIVTRFPVVWLPALLVPMAYGLQFLSLRQVLVGKKREATVGV</sequence>
<feature type="transmembrane region" description="Helical" evidence="1">
    <location>
        <begin position="6"/>
        <end position="27"/>
    </location>
</feature>
<evidence type="ECO:0000313" key="3">
    <source>
        <dbReference type="Proteomes" id="UP000184212"/>
    </source>
</evidence>
<name>A0A1M5LWR4_9BACT</name>